<feature type="compositionally biased region" description="Basic and acidic residues" evidence="1">
    <location>
        <begin position="56"/>
        <end position="69"/>
    </location>
</feature>
<evidence type="ECO:0000313" key="2">
    <source>
        <dbReference type="EMBL" id="PCG16257.1"/>
    </source>
</evidence>
<evidence type="ECO:0000256" key="1">
    <source>
        <dbReference type="SAM" id="MobiDB-lite"/>
    </source>
</evidence>
<protein>
    <submittedName>
        <fullName evidence="2">Uncharacterized protein</fullName>
    </submittedName>
</protein>
<gene>
    <name evidence="2" type="ORF">COA07_03615</name>
</gene>
<keyword evidence="3" id="KW-1185">Reference proteome</keyword>
<proteinExistence type="predicted"/>
<accession>A0A2A4IBD8</accession>
<evidence type="ECO:0000313" key="3">
    <source>
        <dbReference type="Proteomes" id="UP000218323"/>
    </source>
</evidence>
<dbReference type="Proteomes" id="UP000218323">
    <property type="component" value="Unassembled WGS sequence"/>
</dbReference>
<reference evidence="2 3" key="1">
    <citation type="submission" date="2017-09" db="EMBL/GenBank/DDBJ databases">
        <title>Sphingomonas adhaesiva DSM 7418, whole genome shotgun sequence.</title>
        <authorList>
            <person name="Feng G."/>
            <person name="Zhu H."/>
        </authorList>
    </citation>
    <scope>NUCLEOTIDE SEQUENCE [LARGE SCALE GENOMIC DNA]</scope>
    <source>
        <strain evidence="2 3">DSM 7418</strain>
    </source>
</reference>
<name>A0A2A4IBD8_9SPHN</name>
<organism evidence="2 3">
    <name type="scientific">Sphingomonas adhaesiva</name>
    <dbReference type="NCBI Taxonomy" id="28212"/>
    <lineage>
        <taxon>Bacteria</taxon>
        <taxon>Pseudomonadati</taxon>
        <taxon>Pseudomonadota</taxon>
        <taxon>Alphaproteobacteria</taxon>
        <taxon>Sphingomonadales</taxon>
        <taxon>Sphingomonadaceae</taxon>
        <taxon>Sphingomonas</taxon>
    </lineage>
</organism>
<comment type="caution">
    <text evidence="2">The sequence shown here is derived from an EMBL/GenBank/DDBJ whole genome shotgun (WGS) entry which is preliminary data.</text>
</comment>
<dbReference type="AlphaFoldDB" id="A0A2A4IBD8"/>
<sequence length="83" mass="8684">MPLWPLAVIAGAIGYGLGRWRRVREERGAAVPAAFTAPAGAAGGFAQVRDAGPAAARDEDAARWDRVDESSDESFPASDPPAY</sequence>
<feature type="region of interest" description="Disordered" evidence="1">
    <location>
        <begin position="50"/>
        <end position="83"/>
    </location>
</feature>
<dbReference type="EMBL" id="NWVC01000001">
    <property type="protein sequence ID" value="PCG16257.1"/>
    <property type="molecule type" value="Genomic_DNA"/>
</dbReference>